<dbReference type="AlphaFoldDB" id="A0A059FHM5"/>
<feature type="signal peptide" evidence="1">
    <location>
        <begin position="1"/>
        <end position="20"/>
    </location>
</feature>
<protein>
    <recommendedName>
        <fullName evidence="4">Lipoprotein</fullName>
    </recommendedName>
</protein>
<sequence length="157" mass="16814">MTVVRATFATLSILAFGACASAPPNLNDDMIIPGERVGNVELGMSLAELFAVKGAPHKTIPIAGTEATSYNYPGLTVGADDKVYWIIARDARYRTPAGVALGSEQIFARGVYGTPRCVVTRGDITVYDYNDVYFEVDNETGKVSQIGIQKNTQTCNG</sequence>
<reference evidence="2 3" key="1">
    <citation type="journal article" date="2014" name="Antonie Van Leeuwenhoek">
        <title>Hyphomonas beringensis sp. nov. and Hyphomonas chukchiensis sp. nov., isolated from surface seawater of the Bering Sea and Chukchi Sea.</title>
        <authorList>
            <person name="Li C."/>
            <person name="Lai Q."/>
            <person name="Li G."/>
            <person name="Dong C."/>
            <person name="Wang J."/>
            <person name="Liao Y."/>
            <person name="Shao Z."/>
        </authorList>
    </citation>
    <scope>NUCLEOTIDE SEQUENCE [LARGE SCALE GENOMIC DNA]</scope>
    <source>
        <strain evidence="2 3">VP2</strain>
    </source>
</reference>
<proteinExistence type="predicted"/>
<feature type="chain" id="PRO_5001578095" description="Lipoprotein" evidence="1">
    <location>
        <begin position="21"/>
        <end position="157"/>
    </location>
</feature>
<dbReference type="Proteomes" id="UP000024816">
    <property type="component" value="Unassembled WGS sequence"/>
</dbReference>
<evidence type="ECO:0008006" key="4">
    <source>
        <dbReference type="Google" id="ProtNLM"/>
    </source>
</evidence>
<organism evidence="2 3">
    <name type="scientific">Hyphomonas jannaschiana VP2</name>
    <dbReference type="NCBI Taxonomy" id="1280952"/>
    <lineage>
        <taxon>Bacteria</taxon>
        <taxon>Pseudomonadati</taxon>
        <taxon>Pseudomonadota</taxon>
        <taxon>Alphaproteobacteria</taxon>
        <taxon>Hyphomonadales</taxon>
        <taxon>Hyphomonadaceae</taxon>
        <taxon>Hyphomonas</taxon>
    </lineage>
</organism>
<evidence type="ECO:0000256" key="1">
    <source>
        <dbReference type="SAM" id="SignalP"/>
    </source>
</evidence>
<evidence type="ECO:0000313" key="3">
    <source>
        <dbReference type="Proteomes" id="UP000024816"/>
    </source>
</evidence>
<keyword evidence="1" id="KW-0732">Signal</keyword>
<dbReference type="PATRIC" id="fig|1280952.3.peg.591"/>
<evidence type="ECO:0000313" key="2">
    <source>
        <dbReference type="EMBL" id="KCZ90150.1"/>
    </source>
</evidence>
<comment type="caution">
    <text evidence="2">The sequence shown here is derived from an EMBL/GenBank/DDBJ whole genome shotgun (WGS) entry which is preliminary data.</text>
</comment>
<dbReference type="PROSITE" id="PS51257">
    <property type="entry name" value="PROKAR_LIPOPROTEIN"/>
    <property type="match status" value="1"/>
</dbReference>
<dbReference type="EMBL" id="ARYJ01000002">
    <property type="protein sequence ID" value="KCZ90150.1"/>
    <property type="molecule type" value="Genomic_DNA"/>
</dbReference>
<dbReference type="OrthoDB" id="7618497at2"/>
<name>A0A059FHM5_9PROT</name>
<dbReference type="RefSeq" id="WP_035578118.1">
    <property type="nucleotide sequence ID" value="NZ_ARYJ01000002.1"/>
</dbReference>
<gene>
    <name evidence="2" type="ORF">HJA_02946</name>
</gene>
<keyword evidence="3" id="KW-1185">Reference proteome</keyword>
<accession>A0A059FHM5</accession>